<evidence type="ECO:0000313" key="2">
    <source>
        <dbReference type="EMBL" id="MVN85251.1"/>
    </source>
</evidence>
<dbReference type="EMBL" id="WQLB01000001">
    <property type="protein sequence ID" value="MVN85251.1"/>
    <property type="molecule type" value="Genomic_DNA"/>
</dbReference>
<dbReference type="InterPro" id="IPR051678">
    <property type="entry name" value="AGP_Transferase"/>
</dbReference>
<feature type="domain" description="Aminoglycoside phosphotransferase" evidence="1">
    <location>
        <begin position="69"/>
        <end position="270"/>
    </location>
</feature>
<keyword evidence="2" id="KW-0808">Transferase</keyword>
<accession>A0A7C9I0X3</accession>
<dbReference type="InterPro" id="IPR002575">
    <property type="entry name" value="Aminoglycoside_PTrfase"/>
</dbReference>
<dbReference type="Gene3D" id="3.90.1200.10">
    <property type="match status" value="1"/>
</dbReference>
<reference evidence="2 3" key="1">
    <citation type="submission" date="2019-12" db="EMBL/GenBank/DDBJ databases">
        <title>Deinococcus sp. HMF7620 Genome sequencing and assembly.</title>
        <authorList>
            <person name="Kang H."/>
            <person name="Kim H."/>
            <person name="Joh K."/>
        </authorList>
    </citation>
    <scope>NUCLEOTIDE SEQUENCE [LARGE SCALE GENOMIC DNA]</scope>
    <source>
        <strain evidence="2 3">HMF7620</strain>
    </source>
</reference>
<proteinExistence type="predicted"/>
<evidence type="ECO:0000259" key="1">
    <source>
        <dbReference type="Pfam" id="PF01636"/>
    </source>
</evidence>
<organism evidence="2 3">
    <name type="scientific">Deinococcus arboris</name>
    <dbReference type="NCBI Taxonomy" id="2682977"/>
    <lineage>
        <taxon>Bacteria</taxon>
        <taxon>Thermotogati</taxon>
        <taxon>Deinococcota</taxon>
        <taxon>Deinococci</taxon>
        <taxon>Deinococcales</taxon>
        <taxon>Deinococcaceae</taxon>
        <taxon>Deinococcus</taxon>
    </lineage>
</organism>
<dbReference type="InterPro" id="IPR011009">
    <property type="entry name" value="Kinase-like_dom_sf"/>
</dbReference>
<dbReference type="Pfam" id="PF01636">
    <property type="entry name" value="APH"/>
    <property type="match status" value="1"/>
</dbReference>
<comment type="caution">
    <text evidence="2">The sequence shown here is derived from an EMBL/GenBank/DDBJ whole genome shotgun (WGS) entry which is preliminary data.</text>
</comment>
<evidence type="ECO:0000313" key="3">
    <source>
        <dbReference type="Proteomes" id="UP000483286"/>
    </source>
</evidence>
<sequence>MPPGSTSPCCRIASTRACIRRSVSAIWRRPWPPCPPDTDGMPALPDLSATELQAFAERYGLDSPLTRLPSRGIVNRVYLARRAGQPVVLRVPMPGDDEDTLTESVAVPAAVRTGVNTPDLLIFDNSRAVLDAPVTVYALAPGQSLDSCGWAHGDPRLRRAWQAAGRALARLHAGVSSVDDPQGLLEVITPPDTAQVMVRVLDGGHLSRAEARWTADTVDRLLRETSPPLQPAFLHNDLHPGNLMVTEGGAVTALIDWGDAGWGDPALDLCYGGPLAAPDLWRGYEDEAPGVLGEAAPLRLLAYLLHDATRRLARAPDAHGHGDLWYTRPGTALMQLLRVSPQFPDWAEVFCR</sequence>
<name>A0A7C9I0X3_9DEIO</name>
<dbReference type="GO" id="GO:0016740">
    <property type="term" value="F:transferase activity"/>
    <property type="evidence" value="ECO:0007669"/>
    <property type="project" value="UniProtKB-KW"/>
</dbReference>
<dbReference type="Proteomes" id="UP000483286">
    <property type="component" value="Unassembled WGS sequence"/>
</dbReference>
<dbReference type="AlphaFoldDB" id="A0A7C9I0X3"/>
<keyword evidence="3" id="KW-1185">Reference proteome</keyword>
<dbReference type="SUPFAM" id="SSF56112">
    <property type="entry name" value="Protein kinase-like (PK-like)"/>
    <property type="match status" value="1"/>
</dbReference>
<dbReference type="PANTHER" id="PTHR21310">
    <property type="entry name" value="AMINOGLYCOSIDE PHOSPHOTRANSFERASE-RELATED-RELATED"/>
    <property type="match status" value="1"/>
</dbReference>
<protein>
    <submittedName>
        <fullName evidence="2">Phosphotransferase</fullName>
    </submittedName>
</protein>
<gene>
    <name evidence="2" type="ORF">GO986_00505</name>
</gene>